<name>A0ABN1AQN2_9LACT</name>
<dbReference type="EMBL" id="BAAADA010000080">
    <property type="protein sequence ID" value="GAA0481940.1"/>
    <property type="molecule type" value="Genomic_DNA"/>
</dbReference>
<keyword evidence="1" id="KW-0812">Transmembrane</keyword>
<proteinExistence type="predicted"/>
<reference evidence="2 3" key="1">
    <citation type="journal article" date="2019" name="Int. J. Syst. Evol. Microbiol.">
        <title>The Global Catalogue of Microorganisms (GCM) 10K type strain sequencing project: providing services to taxonomists for standard genome sequencing and annotation.</title>
        <authorList>
            <consortium name="The Broad Institute Genomics Platform"/>
            <consortium name="The Broad Institute Genome Sequencing Center for Infectious Disease"/>
            <person name="Wu L."/>
            <person name="Ma J."/>
        </authorList>
    </citation>
    <scope>NUCLEOTIDE SEQUENCE [LARGE SCALE GENOMIC DNA]</scope>
    <source>
        <strain evidence="2 3">JCM 14232</strain>
    </source>
</reference>
<sequence length="57" mass="6681">MNFYLSFSPHTPMIVDGQLTFNVMMLMSGIVWLAIPITYFVKLVVEKRRDAKENEEE</sequence>
<evidence type="ECO:0000313" key="2">
    <source>
        <dbReference type="EMBL" id="GAA0481940.1"/>
    </source>
</evidence>
<comment type="caution">
    <text evidence="2">The sequence shown here is derived from an EMBL/GenBank/DDBJ whole genome shotgun (WGS) entry which is preliminary data.</text>
</comment>
<feature type="transmembrane region" description="Helical" evidence="1">
    <location>
        <begin position="20"/>
        <end position="41"/>
    </location>
</feature>
<evidence type="ECO:0000256" key="1">
    <source>
        <dbReference type="SAM" id="Phobius"/>
    </source>
</evidence>
<accession>A0ABN1AQN2</accession>
<organism evidence="2 3">
    <name type="scientific">Alkalibacterium indicireducens</name>
    <dbReference type="NCBI Taxonomy" id="398758"/>
    <lineage>
        <taxon>Bacteria</taxon>
        <taxon>Bacillati</taxon>
        <taxon>Bacillota</taxon>
        <taxon>Bacilli</taxon>
        <taxon>Lactobacillales</taxon>
        <taxon>Carnobacteriaceae</taxon>
        <taxon>Alkalibacterium</taxon>
    </lineage>
</organism>
<evidence type="ECO:0000313" key="3">
    <source>
        <dbReference type="Proteomes" id="UP001410648"/>
    </source>
</evidence>
<keyword evidence="1" id="KW-1133">Transmembrane helix</keyword>
<gene>
    <name evidence="2" type="ORF">GCM10008936_09570</name>
</gene>
<protein>
    <submittedName>
        <fullName evidence="2">Uncharacterized protein</fullName>
    </submittedName>
</protein>
<dbReference type="Proteomes" id="UP001410648">
    <property type="component" value="Unassembled WGS sequence"/>
</dbReference>
<keyword evidence="1" id="KW-0472">Membrane</keyword>
<keyword evidence="3" id="KW-1185">Reference proteome</keyword>
<dbReference type="RefSeq" id="WP_346024412.1">
    <property type="nucleotide sequence ID" value="NZ_BAAADA010000080.1"/>
</dbReference>